<name>A0AAJ2NUB0_ALKPS</name>
<comment type="caution">
    <text evidence="1">The sequence shown here is derived from an EMBL/GenBank/DDBJ whole genome shotgun (WGS) entry which is preliminary data.</text>
</comment>
<dbReference type="AlphaFoldDB" id="A0AAJ2NUB0"/>
<evidence type="ECO:0000313" key="1">
    <source>
        <dbReference type="EMBL" id="MDV2888593.1"/>
    </source>
</evidence>
<feature type="non-terminal residue" evidence="1">
    <location>
        <position position="75"/>
    </location>
</feature>
<sequence length="75" mass="8223">LAPFSEESIIEPSIKINQILDRSEAASKNPVPIEIDSIHELTKYISEWLGSNGETSNRSVKGTRAELLVNGQPFG</sequence>
<feature type="non-terminal residue" evidence="1">
    <location>
        <position position="1"/>
    </location>
</feature>
<accession>A0AAJ2NUB0</accession>
<reference evidence="1" key="1">
    <citation type="submission" date="2023-10" db="EMBL/GenBank/DDBJ databases">
        <title>Screening of Alkalihalophilus pseudofirmusBZ-TG-HK211 and Its Alleviation of Salt Stress on Rapeseed Growth.</title>
        <authorList>
            <person name="Zhao B."/>
            <person name="Guo T."/>
        </authorList>
    </citation>
    <scope>NUCLEOTIDE SEQUENCE</scope>
    <source>
        <strain evidence="1">BZ-TG-HK211</strain>
    </source>
</reference>
<evidence type="ECO:0000313" key="2">
    <source>
        <dbReference type="Proteomes" id="UP001285636"/>
    </source>
</evidence>
<gene>
    <name evidence="1" type="ORF">RYX45_25875</name>
</gene>
<organism evidence="1 2">
    <name type="scientific">Alkalihalophilus pseudofirmus</name>
    <name type="common">Bacillus pseudofirmus</name>
    <dbReference type="NCBI Taxonomy" id="79885"/>
    <lineage>
        <taxon>Bacteria</taxon>
        <taxon>Bacillati</taxon>
        <taxon>Bacillota</taxon>
        <taxon>Bacilli</taxon>
        <taxon>Bacillales</taxon>
        <taxon>Bacillaceae</taxon>
        <taxon>Alkalihalophilus</taxon>
    </lineage>
</organism>
<protein>
    <submittedName>
        <fullName evidence="1">Uncharacterized protein</fullName>
    </submittedName>
</protein>
<dbReference type="EMBL" id="JAWJAY010001708">
    <property type="protein sequence ID" value="MDV2888593.1"/>
    <property type="molecule type" value="Genomic_DNA"/>
</dbReference>
<dbReference type="RefSeq" id="WP_323468454.1">
    <property type="nucleotide sequence ID" value="NZ_JAWJAY010001708.1"/>
</dbReference>
<dbReference type="Proteomes" id="UP001285636">
    <property type="component" value="Unassembled WGS sequence"/>
</dbReference>
<proteinExistence type="predicted"/>